<evidence type="ECO:0000313" key="2">
    <source>
        <dbReference type="EMBL" id="KAJ3614319.1"/>
    </source>
</evidence>
<dbReference type="EMBL" id="JANIIK010000034">
    <property type="protein sequence ID" value="KAJ3614319.1"/>
    <property type="molecule type" value="Genomic_DNA"/>
</dbReference>
<dbReference type="AlphaFoldDB" id="A0A9Q0IX35"/>
<sequence>MSSDEEEHHEEEPMRGVTPPEDPEDPNEDVPTMPKRGKKQRKDCRIQDRAVEDSLVEFFRTPSPRCKPSPWGAPPRTHHRGRLIPVAQHTDAQLPVQVDQKGMVVTLPDDVALT</sequence>
<evidence type="ECO:0000256" key="1">
    <source>
        <dbReference type="SAM" id="MobiDB-lite"/>
    </source>
</evidence>
<protein>
    <submittedName>
        <fullName evidence="2">Uncharacterized protein</fullName>
    </submittedName>
</protein>
<accession>A0A9Q0IX35</accession>
<feature type="region of interest" description="Disordered" evidence="1">
    <location>
        <begin position="60"/>
        <end position="79"/>
    </location>
</feature>
<organism evidence="2 3">
    <name type="scientific">Muraenolepis orangiensis</name>
    <name type="common">Patagonian moray cod</name>
    <dbReference type="NCBI Taxonomy" id="630683"/>
    <lineage>
        <taxon>Eukaryota</taxon>
        <taxon>Metazoa</taxon>
        <taxon>Chordata</taxon>
        <taxon>Craniata</taxon>
        <taxon>Vertebrata</taxon>
        <taxon>Euteleostomi</taxon>
        <taxon>Actinopterygii</taxon>
        <taxon>Neopterygii</taxon>
        <taxon>Teleostei</taxon>
        <taxon>Neoteleostei</taxon>
        <taxon>Acanthomorphata</taxon>
        <taxon>Zeiogadaria</taxon>
        <taxon>Gadariae</taxon>
        <taxon>Gadiformes</taxon>
        <taxon>Muraenolepidoidei</taxon>
        <taxon>Muraenolepididae</taxon>
        <taxon>Muraenolepis</taxon>
    </lineage>
</organism>
<name>A0A9Q0IX35_9TELE</name>
<evidence type="ECO:0000313" key="3">
    <source>
        <dbReference type="Proteomes" id="UP001148018"/>
    </source>
</evidence>
<reference evidence="2" key="1">
    <citation type="submission" date="2022-07" db="EMBL/GenBank/DDBJ databases">
        <title>Chromosome-level genome of Muraenolepis orangiensis.</title>
        <authorList>
            <person name="Kim J."/>
        </authorList>
    </citation>
    <scope>NUCLEOTIDE SEQUENCE</scope>
    <source>
        <strain evidence="2">KU_S4_2022</strain>
        <tissue evidence="2">Muscle</tissue>
    </source>
</reference>
<keyword evidence="3" id="KW-1185">Reference proteome</keyword>
<gene>
    <name evidence="2" type="ORF">NHX12_017893</name>
</gene>
<dbReference type="Proteomes" id="UP001148018">
    <property type="component" value="Unassembled WGS sequence"/>
</dbReference>
<comment type="caution">
    <text evidence="2">The sequence shown here is derived from an EMBL/GenBank/DDBJ whole genome shotgun (WGS) entry which is preliminary data.</text>
</comment>
<feature type="region of interest" description="Disordered" evidence="1">
    <location>
        <begin position="1"/>
        <end position="48"/>
    </location>
</feature>
<proteinExistence type="predicted"/>